<sequence length="265" mass="28529">MLLAYICIILCFQLAIAQSSRDLDSLLQNYAFRAFVRPRTGVVYDGHVPSNFTGIQVAALRLRSGSLRRRGFDSYKEFHVPVGVVEQPYVERVVLVYHNLGNFSNLYYPLPGYTFLAPVLGLLAYDATDLSATNLSELDVRASAEPISVNFSNVRFRANGSSMSTPMCVYFGLDGSVGFDNVVNESTCLTTNQGHFSIVVGSLVAPAPTPSGGRGGTTGIGGGNGRSKRASEKDATNGRCRGMGRTTADDTHWEHEGARGVGDSD</sequence>
<dbReference type="PANTHER" id="PTHR33512">
    <property type="entry name" value="PROTEIN, PUTATIVE (DUF1191)-RELATED"/>
    <property type="match status" value="1"/>
</dbReference>
<feature type="region of interest" description="Disordered" evidence="1">
    <location>
        <begin position="207"/>
        <end position="265"/>
    </location>
</feature>
<feature type="compositionally biased region" description="Gly residues" evidence="1">
    <location>
        <begin position="212"/>
        <end position="225"/>
    </location>
</feature>
<dbReference type="Proteomes" id="UP000826271">
    <property type="component" value="Unassembled WGS sequence"/>
</dbReference>
<name>A0AAV6YBS0_9LAMI</name>
<accession>A0AAV6YBS0</accession>
<evidence type="ECO:0000313" key="4">
    <source>
        <dbReference type="Proteomes" id="UP000826271"/>
    </source>
</evidence>
<dbReference type="InterPro" id="IPR010605">
    <property type="entry name" value="DUF1191"/>
</dbReference>
<gene>
    <name evidence="3" type="ORF">BUALT_Bualt02G0162800</name>
</gene>
<dbReference type="PANTHER" id="PTHR33512:SF34">
    <property type="entry name" value="MALECTIN-LIKE DOMAIN-CONTAINING PROTEIN"/>
    <property type="match status" value="1"/>
</dbReference>
<proteinExistence type="predicted"/>
<protein>
    <submittedName>
        <fullName evidence="3">Uncharacterized protein</fullName>
    </submittedName>
</protein>
<keyword evidence="2" id="KW-0732">Signal</keyword>
<dbReference type="AlphaFoldDB" id="A0AAV6YBS0"/>
<keyword evidence="4" id="KW-1185">Reference proteome</keyword>
<reference evidence="3" key="1">
    <citation type="submission" date="2019-10" db="EMBL/GenBank/DDBJ databases">
        <authorList>
            <person name="Zhang R."/>
            <person name="Pan Y."/>
            <person name="Wang J."/>
            <person name="Ma R."/>
            <person name="Yu S."/>
        </authorList>
    </citation>
    <scope>NUCLEOTIDE SEQUENCE</scope>
    <source>
        <strain evidence="3">LA-IB0</strain>
        <tissue evidence="3">Leaf</tissue>
    </source>
</reference>
<evidence type="ECO:0000256" key="2">
    <source>
        <dbReference type="SAM" id="SignalP"/>
    </source>
</evidence>
<organism evidence="3 4">
    <name type="scientific">Buddleja alternifolia</name>
    <dbReference type="NCBI Taxonomy" id="168488"/>
    <lineage>
        <taxon>Eukaryota</taxon>
        <taxon>Viridiplantae</taxon>
        <taxon>Streptophyta</taxon>
        <taxon>Embryophyta</taxon>
        <taxon>Tracheophyta</taxon>
        <taxon>Spermatophyta</taxon>
        <taxon>Magnoliopsida</taxon>
        <taxon>eudicotyledons</taxon>
        <taxon>Gunneridae</taxon>
        <taxon>Pentapetalae</taxon>
        <taxon>asterids</taxon>
        <taxon>lamiids</taxon>
        <taxon>Lamiales</taxon>
        <taxon>Scrophulariaceae</taxon>
        <taxon>Buddlejeae</taxon>
        <taxon>Buddleja</taxon>
    </lineage>
</organism>
<dbReference type="GO" id="GO:0016020">
    <property type="term" value="C:membrane"/>
    <property type="evidence" value="ECO:0007669"/>
    <property type="project" value="TreeGrafter"/>
</dbReference>
<dbReference type="EMBL" id="WHWC01000002">
    <property type="protein sequence ID" value="KAG8388800.1"/>
    <property type="molecule type" value="Genomic_DNA"/>
</dbReference>
<evidence type="ECO:0000313" key="3">
    <source>
        <dbReference type="EMBL" id="KAG8388800.1"/>
    </source>
</evidence>
<comment type="caution">
    <text evidence="3">The sequence shown here is derived from an EMBL/GenBank/DDBJ whole genome shotgun (WGS) entry which is preliminary data.</text>
</comment>
<dbReference type="Pfam" id="PF06697">
    <property type="entry name" value="DUF1191"/>
    <property type="match status" value="1"/>
</dbReference>
<evidence type="ECO:0000256" key="1">
    <source>
        <dbReference type="SAM" id="MobiDB-lite"/>
    </source>
</evidence>
<feature type="signal peptide" evidence="2">
    <location>
        <begin position="1"/>
        <end position="17"/>
    </location>
</feature>
<feature type="chain" id="PRO_5043440003" evidence="2">
    <location>
        <begin position="18"/>
        <end position="265"/>
    </location>
</feature>
<feature type="compositionally biased region" description="Basic and acidic residues" evidence="1">
    <location>
        <begin position="247"/>
        <end position="258"/>
    </location>
</feature>